<keyword evidence="16" id="KW-0325">Glycoprotein</keyword>
<keyword evidence="11" id="KW-0677">Repeat</keyword>
<keyword evidence="20" id="KW-0968">Cytoplasmic vesicle</keyword>
<evidence type="ECO:0000256" key="14">
    <source>
        <dbReference type="ARBA" id="ARBA00023098"/>
    </source>
</evidence>
<evidence type="ECO:0000256" key="22">
    <source>
        <dbReference type="ARBA" id="ARBA00038519"/>
    </source>
</evidence>
<reference evidence="29" key="1">
    <citation type="submission" date="2015-02" db="EMBL/GenBank/DDBJ databases">
        <title>Genome sequencing for Strongylocentrotus purpuratus.</title>
        <authorList>
            <person name="Murali S."/>
            <person name="Liu Y."/>
            <person name="Vee V."/>
            <person name="English A."/>
            <person name="Wang M."/>
            <person name="Skinner E."/>
            <person name="Han Y."/>
            <person name="Muzny D.M."/>
            <person name="Worley K.C."/>
            <person name="Gibbs R.A."/>
        </authorList>
    </citation>
    <scope>NUCLEOTIDE SEQUENCE</scope>
</reference>
<protein>
    <recommendedName>
        <fullName evidence="23">Sialidase-1</fullName>
        <ecNumber evidence="7">3.2.1.18</ecNumber>
    </recommendedName>
    <alternativeName>
        <fullName evidence="25">Lysosomal sialidase</fullName>
    </alternativeName>
    <alternativeName>
        <fullName evidence="24">N-acetyl-alpha-neuraminidase 1</fullName>
    </alternativeName>
</protein>
<accession>A0A7M7RFJ3</accession>
<dbReference type="KEGG" id="spu:585449"/>
<dbReference type="GO" id="GO:0009313">
    <property type="term" value="P:oligosaccharide catabolic process"/>
    <property type="evidence" value="ECO:0000318"/>
    <property type="project" value="GO_Central"/>
</dbReference>
<evidence type="ECO:0000256" key="26">
    <source>
        <dbReference type="SAM" id="SignalP"/>
    </source>
</evidence>
<dbReference type="GO" id="GO:0031410">
    <property type="term" value="C:cytoplasmic vesicle"/>
    <property type="evidence" value="ECO:0007669"/>
    <property type="project" value="UniProtKB-SubCell"/>
</dbReference>
<dbReference type="CTD" id="4758"/>
<feature type="signal peptide" evidence="26">
    <location>
        <begin position="1"/>
        <end position="28"/>
    </location>
</feature>
<dbReference type="GeneID" id="585449"/>
<dbReference type="EnsemblMetazoa" id="XM_785276">
    <property type="protein sequence ID" value="XP_790369"/>
    <property type="gene ID" value="LOC585449"/>
</dbReference>
<evidence type="ECO:0000256" key="2">
    <source>
        <dbReference type="ARBA" id="ARBA00004207"/>
    </source>
</evidence>
<evidence type="ECO:0000256" key="8">
    <source>
        <dbReference type="ARBA" id="ARBA00022475"/>
    </source>
</evidence>
<dbReference type="CDD" id="cd15482">
    <property type="entry name" value="Sialidase_non-viral"/>
    <property type="match status" value="1"/>
</dbReference>
<evidence type="ECO:0000256" key="16">
    <source>
        <dbReference type="ARBA" id="ARBA00023180"/>
    </source>
</evidence>
<feature type="chain" id="PRO_5029804903" description="Sialidase-1" evidence="26">
    <location>
        <begin position="29"/>
        <end position="385"/>
    </location>
</feature>
<keyword evidence="14" id="KW-0443">Lipid metabolism</keyword>
<evidence type="ECO:0000256" key="23">
    <source>
        <dbReference type="ARBA" id="ARBA00040509"/>
    </source>
</evidence>
<evidence type="ECO:0000256" key="15">
    <source>
        <dbReference type="ARBA" id="ARBA00023136"/>
    </source>
</evidence>
<dbReference type="FunFam" id="2.120.10.10:FF:000003">
    <property type="entry name" value="Neuraminidase 1"/>
    <property type="match status" value="1"/>
</dbReference>
<comment type="catalytic activity">
    <reaction evidence="1">
        <text>Hydrolysis of alpha-(2-&gt;3)-, alpha-(2-&gt;6)-, alpha-(2-&gt;8)- glycosidic linkages of terminal sialic acid residues in oligosaccharides, glycoproteins, glycolipids, colominic acid and synthetic substrates.</text>
        <dbReference type="EC" id="3.2.1.18"/>
    </reaction>
</comment>
<evidence type="ECO:0000256" key="17">
    <source>
        <dbReference type="ARBA" id="ARBA00023228"/>
    </source>
</evidence>
<sequence>MYIAKMAISTVIIRVLALLSTNFLLSCSIQVNPIIEEEQLLWISGQDNIGVYRIPLLTYTPKGHLLAICEARKNGGGDSGPKFLATRRSEDAGQTWKTQEFVLNDGPIVDGLNLGVVIVDDITSTIFIFYQVCGHYVQCNISTQYYIKSMDDGVTWTQPYNVSKQIGTKVFAGGPGYGIQKKHAPHIGRLILCGHSTLPGDGLFCLLSDDHGDTWRYGGMVKSIPYNTAKVKGDFVPDECQPLELPDGSIMVNVRNQYQYHCHCRMIFMSYDGADSFKTDDLRFDTTLVDPTVAAAILYHQGVLFFTNPESDTHRINMTLRWSYNNGTTWAGSLPVWSKDSGYSTMTAIPNNVQDSKYIYILYEKGQVSSTQYLSLVKVSLTGDL</sequence>
<dbReference type="Pfam" id="PF13088">
    <property type="entry name" value="BNR_2"/>
    <property type="match status" value="1"/>
</dbReference>
<dbReference type="Proteomes" id="UP000007110">
    <property type="component" value="Unassembled WGS sequence"/>
</dbReference>
<comment type="function">
    <text evidence="21">Catalyzes the removal of sialic acid (N-acetylneuraminic acid) moieties from glycoproteins and glycolipids. To be active, it is strictly dependent on its presence in the multienzyme complex. Appears to have a preference for alpha 2-3 and alpha 2-6 sialyl linkage.</text>
</comment>
<dbReference type="GO" id="GO:0005737">
    <property type="term" value="C:cytoplasm"/>
    <property type="evidence" value="ECO:0000318"/>
    <property type="project" value="GO_Central"/>
</dbReference>
<evidence type="ECO:0000256" key="18">
    <source>
        <dbReference type="ARBA" id="ARBA00023277"/>
    </source>
</evidence>
<evidence type="ECO:0000256" key="1">
    <source>
        <dbReference type="ARBA" id="ARBA00000427"/>
    </source>
</evidence>
<name>A0A7M7RFJ3_STRPU</name>
<dbReference type="SUPFAM" id="SSF50939">
    <property type="entry name" value="Sialidases"/>
    <property type="match status" value="1"/>
</dbReference>
<evidence type="ECO:0000313" key="29">
    <source>
        <dbReference type="Proteomes" id="UP000007110"/>
    </source>
</evidence>
<evidence type="ECO:0000256" key="7">
    <source>
        <dbReference type="ARBA" id="ARBA00012733"/>
    </source>
</evidence>
<comment type="subunit">
    <text evidence="22">Interacts with cathepsin A (protective protein), beta-galactosidase and N-acetylgalactosamine-6-sulfate sulfatase in a multienzyme complex.</text>
</comment>
<reference evidence="28" key="2">
    <citation type="submission" date="2021-01" db="UniProtKB">
        <authorList>
            <consortium name="EnsemblMetazoa"/>
        </authorList>
    </citation>
    <scope>IDENTIFICATION</scope>
</reference>
<keyword evidence="18" id="KW-0119">Carbohydrate metabolism</keyword>
<dbReference type="InterPro" id="IPR036278">
    <property type="entry name" value="Sialidase_sf"/>
</dbReference>
<evidence type="ECO:0000256" key="19">
    <source>
        <dbReference type="ARBA" id="ARBA00023295"/>
    </source>
</evidence>
<dbReference type="PROSITE" id="PS51257">
    <property type="entry name" value="PROKAR_LIPOPROTEIN"/>
    <property type="match status" value="1"/>
</dbReference>
<keyword evidence="9" id="KW-0597">Phosphoprotein</keyword>
<dbReference type="GO" id="GO:0006689">
    <property type="term" value="P:ganglioside catabolic process"/>
    <property type="evidence" value="ECO:0000318"/>
    <property type="project" value="GO_Central"/>
</dbReference>
<dbReference type="GO" id="GO:0043202">
    <property type="term" value="C:lysosomal lumen"/>
    <property type="evidence" value="ECO:0007669"/>
    <property type="project" value="UniProtKB-SubCell"/>
</dbReference>
<dbReference type="GO" id="GO:0016020">
    <property type="term" value="C:membrane"/>
    <property type="evidence" value="ECO:0000318"/>
    <property type="project" value="GO_Central"/>
</dbReference>
<dbReference type="Gene3D" id="2.120.10.10">
    <property type="match status" value="1"/>
</dbReference>
<dbReference type="InterPro" id="IPR011040">
    <property type="entry name" value="Sialidase"/>
</dbReference>
<evidence type="ECO:0000256" key="3">
    <source>
        <dbReference type="ARBA" id="ARBA00004227"/>
    </source>
</evidence>
<evidence type="ECO:0000256" key="10">
    <source>
        <dbReference type="ARBA" id="ARBA00022729"/>
    </source>
</evidence>
<dbReference type="GO" id="GO:0004308">
    <property type="term" value="F:exo-alpha-sialidase activity"/>
    <property type="evidence" value="ECO:0000318"/>
    <property type="project" value="GO_Central"/>
</dbReference>
<dbReference type="InterPro" id="IPR026856">
    <property type="entry name" value="Sialidase_fam"/>
</dbReference>
<dbReference type="GO" id="GO:0005764">
    <property type="term" value="C:lysosome"/>
    <property type="evidence" value="ECO:0000318"/>
    <property type="project" value="GO_Central"/>
</dbReference>
<evidence type="ECO:0000256" key="21">
    <source>
        <dbReference type="ARBA" id="ARBA00037235"/>
    </source>
</evidence>
<dbReference type="InParanoid" id="A0A7M7RFJ3"/>
<dbReference type="PANTHER" id="PTHR10628">
    <property type="entry name" value="SIALIDASE"/>
    <property type="match status" value="1"/>
</dbReference>
<comment type="subcellular location">
    <subcellularLocation>
        <location evidence="4">Cell membrane</location>
    </subcellularLocation>
    <subcellularLocation>
        <location evidence="5">Cytoplasmic vesicle</location>
    </subcellularLocation>
    <subcellularLocation>
        <location evidence="3">Lysosome lumen</location>
    </subcellularLocation>
    <subcellularLocation>
        <location evidence="2">Lysosome membrane</location>
        <topology evidence="2">Peripheral membrane protein</topology>
        <orientation evidence="2">Lumenal side</orientation>
    </subcellularLocation>
</comment>
<dbReference type="GO" id="GO:0005765">
    <property type="term" value="C:lysosomal membrane"/>
    <property type="evidence" value="ECO:0007669"/>
    <property type="project" value="UniProtKB-SubCell"/>
</dbReference>
<dbReference type="GO" id="GO:0005886">
    <property type="term" value="C:plasma membrane"/>
    <property type="evidence" value="ECO:0007669"/>
    <property type="project" value="UniProtKB-SubCell"/>
</dbReference>
<dbReference type="AlphaFoldDB" id="A0A7M7RFJ3"/>
<evidence type="ECO:0000256" key="5">
    <source>
        <dbReference type="ARBA" id="ARBA00004541"/>
    </source>
</evidence>
<dbReference type="RefSeq" id="XP_790369.4">
    <property type="nucleotide sequence ID" value="XM_785276.5"/>
</dbReference>
<evidence type="ECO:0000256" key="20">
    <source>
        <dbReference type="ARBA" id="ARBA00023329"/>
    </source>
</evidence>
<evidence type="ECO:0000259" key="27">
    <source>
        <dbReference type="Pfam" id="PF13088"/>
    </source>
</evidence>
<evidence type="ECO:0000256" key="4">
    <source>
        <dbReference type="ARBA" id="ARBA00004236"/>
    </source>
</evidence>
<proteinExistence type="inferred from homology"/>
<keyword evidence="19" id="KW-0326">Glycosidase</keyword>
<feature type="domain" description="Sialidase" evidence="27">
    <location>
        <begin position="63"/>
        <end position="349"/>
    </location>
</feature>
<evidence type="ECO:0000256" key="25">
    <source>
        <dbReference type="ARBA" id="ARBA00041413"/>
    </source>
</evidence>
<comment type="similarity">
    <text evidence="6">Belongs to the glycosyl hydrolase 33 family.</text>
</comment>
<keyword evidence="15" id="KW-0472">Membrane</keyword>
<evidence type="ECO:0000256" key="11">
    <source>
        <dbReference type="ARBA" id="ARBA00022737"/>
    </source>
</evidence>
<evidence type="ECO:0000256" key="24">
    <source>
        <dbReference type="ARBA" id="ARBA00041332"/>
    </source>
</evidence>
<keyword evidence="8" id="KW-1003">Cell membrane</keyword>
<dbReference type="FunCoup" id="A0A7M7RFJ3">
    <property type="interactions" value="123"/>
</dbReference>
<keyword evidence="12" id="KW-0378">Hydrolase</keyword>
<dbReference type="EC" id="3.2.1.18" evidence="7"/>
<dbReference type="OrthoDB" id="2739686at2759"/>
<evidence type="ECO:0000256" key="9">
    <source>
        <dbReference type="ARBA" id="ARBA00022553"/>
    </source>
</evidence>
<keyword evidence="10 26" id="KW-0732">Signal</keyword>
<evidence type="ECO:0000256" key="6">
    <source>
        <dbReference type="ARBA" id="ARBA00009348"/>
    </source>
</evidence>
<keyword evidence="17" id="KW-0458">Lysosome</keyword>
<dbReference type="OMA" id="KGYQVEY"/>
<evidence type="ECO:0000256" key="12">
    <source>
        <dbReference type="ARBA" id="ARBA00022801"/>
    </source>
</evidence>
<evidence type="ECO:0000313" key="28">
    <source>
        <dbReference type="EnsemblMetazoa" id="XP_790369"/>
    </source>
</evidence>
<keyword evidence="29" id="KW-1185">Reference proteome</keyword>
<organism evidence="28 29">
    <name type="scientific">Strongylocentrotus purpuratus</name>
    <name type="common">Purple sea urchin</name>
    <dbReference type="NCBI Taxonomy" id="7668"/>
    <lineage>
        <taxon>Eukaryota</taxon>
        <taxon>Metazoa</taxon>
        <taxon>Echinodermata</taxon>
        <taxon>Eleutherozoa</taxon>
        <taxon>Echinozoa</taxon>
        <taxon>Echinoidea</taxon>
        <taxon>Euechinoidea</taxon>
        <taxon>Echinacea</taxon>
        <taxon>Camarodonta</taxon>
        <taxon>Echinidea</taxon>
        <taxon>Strongylocentrotidae</taxon>
        <taxon>Strongylocentrotus</taxon>
    </lineage>
</organism>
<dbReference type="PANTHER" id="PTHR10628:SF25">
    <property type="entry name" value="SIALIDASE-1"/>
    <property type="match status" value="1"/>
</dbReference>
<evidence type="ECO:0000256" key="13">
    <source>
        <dbReference type="ARBA" id="ARBA00022963"/>
    </source>
</evidence>
<keyword evidence="13" id="KW-0442">Lipid degradation</keyword>